<dbReference type="Proteomes" id="UP001642540">
    <property type="component" value="Unassembled WGS sequence"/>
</dbReference>
<dbReference type="EMBL" id="CAXLJM020000054">
    <property type="protein sequence ID" value="CAL8117313.1"/>
    <property type="molecule type" value="Genomic_DNA"/>
</dbReference>
<name>A0ABP1R554_9HEXA</name>
<protein>
    <submittedName>
        <fullName evidence="1">Uncharacterized protein</fullName>
    </submittedName>
</protein>
<evidence type="ECO:0000313" key="1">
    <source>
        <dbReference type="EMBL" id="CAL8117313.1"/>
    </source>
</evidence>
<comment type="caution">
    <text evidence="1">The sequence shown here is derived from an EMBL/GenBank/DDBJ whole genome shotgun (WGS) entry which is preliminary data.</text>
</comment>
<keyword evidence="2" id="KW-1185">Reference proteome</keyword>
<organism evidence="1 2">
    <name type="scientific">Orchesella dallaii</name>
    <dbReference type="NCBI Taxonomy" id="48710"/>
    <lineage>
        <taxon>Eukaryota</taxon>
        <taxon>Metazoa</taxon>
        <taxon>Ecdysozoa</taxon>
        <taxon>Arthropoda</taxon>
        <taxon>Hexapoda</taxon>
        <taxon>Collembola</taxon>
        <taxon>Entomobryomorpha</taxon>
        <taxon>Entomobryoidea</taxon>
        <taxon>Orchesellidae</taxon>
        <taxon>Orchesellinae</taxon>
        <taxon>Orchesella</taxon>
    </lineage>
</organism>
<gene>
    <name evidence="1" type="ORF">ODALV1_LOCUS17632</name>
</gene>
<accession>A0ABP1R554</accession>
<evidence type="ECO:0000313" key="2">
    <source>
        <dbReference type="Proteomes" id="UP001642540"/>
    </source>
</evidence>
<proteinExistence type="predicted"/>
<sequence>MMPPAHLHLGTLANAIFDVDHTVTRMPAKLHPSIFSSTEDARAFLYSLLIYANEVTTSQKASLDARNWKWLIRRSPYFDQATRTLAYLRLSKANVFARIMRTDPALVEPGNDKYWLTSCICYVICILNASKQSPLQPMMDVPNWVAGGHGRFLNKFTDFHFWPLAIPFDHQELREVLRIKPLDFPRALHVALPDVIENSANAGSDSEREKCEVVEEIHRL</sequence>
<reference evidence="1 2" key="1">
    <citation type="submission" date="2024-08" db="EMBL/GenBank/DDBJ databases">
        <authorList>
            <person name="Cucini C."/>
            <person name="Frati F."/>
        </authorList>
    </citation>
    <scope>NUCLEOTIDE SEQUENCE [LARGE SCALE GENOMIC DNA]</scope>
</reference>